<name>A0A0A9C8J4_ARUDO</name>
<feature type="compositionally biased region" description="Polar residues" evidence="1">
    <location>
        <begin position="38"/>
        <end position="54"/>
    </location>
</feature>
<organism evidence="2">
    <name type="scientific">Arundo donax</name>
    <name type="common">Giant reed</name>
    <name type="synonym">Donax arundinaceus</name>
    <dbReference type="NCBI Taxonomy" id="35708"/>
    <lineage>
        <taxon>Eukaryota</taxon>
        <taxon>Viridiplantae</taxon>
        <taxon>Streptophyta</taxon>
        <taxon>Embryophyta</taxon>
        <taxon>Tracheophyta</taxon>
        <taxon>Spermatophyta</taxon>
        <taxon>Magnoliopsida</taxon>
        <taxon>Liliopsida</taxon>
        <taxon>Poales</taxon>
        <taxon>Poaceae</taxon>
        <taxon>PACMAD clade</taxon>
        <taxon>Arundinoideae</taxon>
        <taxon>Arundineae</taxon>
        <taxon>Arundo</taxon>
    </lineage>
</organism>
<evidence type="ECO:0000313" key="2">
    <source>
        <dbReference type="EMBL" id="JAD67842.1"/>
    </source>
</evidence>
<reference evidence="2" key="1">
    <citation type="submission" date="2014-09" db="EMBL/GenBank/DDBJ databases">
        <authorList>
            <person name="Magalhaes I.L.F."/>
            <person name="Oliveira U."/>
            <person name="Santos F.R."/>
            <person name="Vidigal T.H.D.A."/>
            <person name="Brescovit A.D."/>
            <person name="Santos A.J."/>
        </authorList>
    </citation>
    <scope>NUCLEOTIDE SEQUENCE</scope>
    <source>
        <tissue evidence="2">Shoot tissue taken approximately 20 cm above the soil surface</tissue>
    </source>
</reference>
<protein>
    <submittedName>
        <fullName evidence="2">Uncharacterized protein</fullName>
    </submittedName>
</protein>
<reference evidence="2" key="2">
    <citation type="journal article" date="2015" name="Data Brief">
        <title>Shoot transcriptome of the giant reed, Arundo donax.</title>
        <authorList>
            <person name="Barrero R.A."/>
            <person name="Guerrero F.D."/>
            <person name="Moolhuijzen P."/>
            <person name="Goolsby J.A."/>
            <person name="Tidwell J."/>
            <person name="Bellgard S.E."/>
            <person name="Bellgard M.I."/>
        </authorList>
    </citation>
    <scope>NUCLEOTIDE SEQUENCE</scope>
    <source>
        <tissue evidence="2">Shoot tissue taken approximately 20 cm above the soil surface</tissue>
    </source>
</reference>
<feature type="compositionally biased region" description="Basic and acidic residues" evidence="1">
    <location>
        <begin position="27"/>
        <end position="37"/>
    </location>
</feature>
<accession>A0A0A9C8J4</accession>
<proteinExistence type="predicted"/>
<sequence length="54" mass="5983">MDTALICSHCCSPQLHPCAGHHPPRQNSEHLPFRKTEAQMSSPSINSSAKSRRN</sequence>
<dbReference type="EMBL" id="GBRH01230053">
    <property type="protein sequence ID" value="JAD67842.1"/>
    <property type="molecule type" value="Transcribed_RNA"/>
</dbReference>
<feature type="region of interest" description="Disordered" evidence="1">
    <location>
        <begin position="18"/>
        <end position="54"/>
    </location>
</feature>
<dbReference type="AlphaFoldDB" id="A0A0A9C8J4"/>
<evidence type="ECO:0000256" key="1">
    <source>
        <dbReference type="SAM" id="MobiDB-lite"/>
    </source>
</evidence>